<accession>A0A3B1D1L8</accession>
<dbReference type="AlphaFoldDB" id="A0A3B1D1L8"/>
<protein>
    <submittedName>
        <fullName evidence="1">RND multidrug efflux transporter Acriflavin resistance protein</fullName>
    </submittedName>
</protein>
<evidence type="ECO:0000313" key="1">
    <source>
        <dbReference type="EMBL" id="VAX30673.1"/>
    </source>
</evidence>
<sequence length="264" mass="28581">MRRMFFVNAVFTVALIALTVSCAYAQTGEGVGGSQQARMDEGGMVMGKDGGTEMAYGFPHPFFNHMGIPDMPGMVSARITGYRQGYSGEDSASDYGFHLEAGIYNRLGLHVRNNAIKQSSRTDVMLMYAVLQDAEAESGVSVFGGALIPSGTIAEGQDDVVGAFGVAGRKVFKDIAIFDGNVHYMPEMKMAELGLSGIFKATDSMFPIIEVSGELTEDETIFYLLPALKFKLKPEIFLGVGSQFALTSDREFDTRALLQIDAAW</sequence>
<name>A0A3B1D1L8_9ZZZZ</name>
<gene>
    <name evidence="1" type="ORF">MNBD_NITROSPIRAE02-553</name>
</gene>
<organism evidence="1">
    <name type="scientific">hydrothermal vent metagenome</name>
    <dbReference type="NCBI Taxonomy" id="652676"/>
    <lineage>
        <taxon>unclassified sequences</taxon>
        <taxon>metagenomes</taxon>
        <taxon>ecological metagenomes</taxon>
    </lineage>
</organism>
<reference evidence="1" key="1">
    <citation type="submission" date="2018-06" db="EMBL/GenBank/DDBJ databases">
        <authorList>
            <person name="Zhirakovskaya E."/>
        </authorList>
    </citation>
    <scope>NUCLEOTIDE SEQUENCE</scope>
</reference>
<proteinExistence type="predicted"/>
<dbReference type="EMBL" id="UOGH01000174">
    <property type="protein sequence ID" value="VAX30673.1"/>
    <property type="molecule type" value="Genomic_DNA"/>
</dbReference>
<dbReference type="PROSITE" id="PS51257">
    <property type="entry name" value="PROKAR_LIPOPROTEIN"/>
    <property type="match status" value="1"/>
</dbReference>